<protein>
    <submittedName>
        <fullName evidence="1">Uncharacterized protein</fullName>
    </submittedName>
</protein>
<proteinExistence type="predicted"/>
<gene>
    <name evidence="1" type="ORF">NITHO_4500005</name>
</gene>
<name>I4EKB0_9BACT</name>
<dbReference type="EMBL" id="CAGS01000391">
    <property type="protein sequence ID" value="CCF85122.1"/>
    <property type="molecule type" value="Genomic_DNA"/>
</dbReference>
<evidence type="ECO:0000313" key="2">
    <source>
        <dbReference type="Proteomes" id="UP000004221"/>
    </source>
</evidence>
<accession>I4EKB0</accession>
<dbReference type="RefSeq" id="WP_008479799.1">
    <property type="nucleotide sequence ID" value="NZ_CAGS01000391.1"/>
</dbReference>
<comment type="caution">
    <text evidence="1">The sequence shown here is derived from an EMBL/GenBank/DDBJ whole genome shotgun (WGS) entry which is preliminary data.</text>
</comment>
<dbReference type="AlphaFoldDB" id="I4EKB0"/>
<dbReference type="Proteomes" id="UP000004221">
    <property type="component" value="Unassembled WGS sequence"/>
</dbReference>
<keyword evidence="2" id="KW-1185">Reference proteome</keyword>
<sequence>MSLKDAPSDRTGVEPPFSDEEIASRIVQLLSDGFASVELGDFQTEAHAQAVRQKVLNIGWQHGLIQPQLFARTGGTPGHFTVTAKRLDVDVSE</sequence>
<organism evidence="1 2">
    <name type="scientific">Nitrolancea hollandica Lb</name>
    <dbReference type="NCBI Taxonomy" id="1129897"/>
    <lineage>
        <taxon>Bacteria</taxon>
        <taxon>Pseudomonadati</taxon>
        <taxon>Thermomicrobiota</taxon>
        <taxon>Thermomicrobia</taxon>
        <taxon>Sphaerobacterales</taxon>
        <taxon>Sphaerobacterineae</taxon>
        <taxon>Sphaerobacteraceae</taxon>
        <taxon>Nitrolancea</taxon>
    </lineage>
</organism>
<evidence type="ECO:0000313" key="1">
    <source>
        <dbReference type="EMBL" id="CCF85122.1"/>
    </source>
</evidence>
<reference evidence="1 2" key="1">
    <citation type="journal article" date="2012" name="ISME J.">
        <title>Nitrification expanded: discovery, physiology and genomics of a nitrite-oxidizing bacterium from the phylum Chloroflexi.</title>
        <authorList>
            <person name="Sorokin D.Y."/>
            <person name="Lucker S."/>
            <person name="Vejmelkova D."/>
            <person name="Kostrikina N.A."/>
            <person name="Kleerebezem R."/>
            <person name="Rijpstra W.I."/>
            <person name="Damste J.S."/>
            <person name="Le Paslier D."/>
            <person name="Muyzer G."/>
            <person name="Wagner M."/>
            <person name="van Loosdrecht M.C."/>
            <person name="Daims H."/>
        </authorList>
    </citation>
    <scope>NUCLEOTIDE SEQUENCE [LARGE SCALE GENOMIC DNA]</scope>
    <source>
        <strain evidence="2">none</strain>
    </source>
</reference>